<proteinExistence type="inferred from homology"/>
<dbReference type="CDD" id="cd00154">
    <property type="entry name" value="Rab"/>
    <property type="match status" value="1"/>
</dbReference>
<dbReference type="Gene3D" id="3.40.50.300">
    <property type="entry name" value="P-loop containing nucleotide triphosphate hydrolases"/>
    <property type="match status" value="1"/>
</dbReference>
<dbReference type="PROSITE" id="PS51421">
    <property type="entry name" value="RAS"/>
    <property type="match status" value="1"/>
</dbReference>
<reference evidence="5" key="1">
    <citation type="submission" date="2021-01" db="EMBL/GenBank/DDBJ databases">
        <authorList>
            <person name="Corre E."/>
            <person name="Pelletier E."/>
            <person name="Niang G."/>
            <person name="Scheremetjew M."/>
            <person name="Finn R."/>
            <person name="Kale V."/>
            <person name="Holt S."/>
            <person name="Cochrane G."/>
            <person name="Meng A."/>
            <person name="Brown T."/>
            <person name="Cohen L."/>
        </authorList>
    </citation>
    <scope>NUCLEOTIDE SEQUENCE</scope>
    <source>
        <strain evidence="5">DIVA3 518/3/11/1/6</strain>
    </source>
</reference>
<name>A0A7S4IMH1_9EUKA</name>
<evidence type="ECO:0000256" key="4">
    <source>
        <dbReference type="ARBA" id="ARBA00023288"/>
    </source>
</evidence>
<gene>
    <name evidence="5" type="ORF">VSP0166_LOCUS14367</name>
</gene>
<dbReference type="GO" id="GO:0005525">
    <property type="term" value="F:GTP binding"/>
    <property type="evidence" value="ECO:0007669"/>
    <property type="project" value="UniProtKB-KW"/>
</dbReference>
<dbReference type="Pfam" id="PF00071">
    <property type="entry name" value="Ras"/>
    <property type="match status" value="1"/>
</dbReference>
<dbReference type="InterPro" id="IPR001806">
    <property type="entry name" value="Small_GTPase"/>
</dbReference>
<dbReference type="EMBL" id="HBKP01020364">
    <property type="protein sequence ID" value="CAE2233575.1"/>
    <property type="molecule type" value="Transcribed_RNA"/>
</dbReference>
<accession>A0A7S4IMH1</accession>
<dbReference type="PROSITE" id="PS51419">
    <property type="entry name" value="RAB"/>
    <property type="match status" value="1"/>
</dbReference>
<dbReference type="FunFam" id="3.40.50.300:FF:001447">
    <property type="entry name" value="Ras-related protein Rab-1B"/>
    <property type="match status" value="1"/>
</dbReference>
<dbReference type="SUPFAM" id="SSF52540">
    <property type="entry name" value="P-loop containing nucleoside triphosphate hydrolases"/>
    <property type="match status" value="1"/>
</dbReference>
<keyword evidence="4" id="KW-0449">Lipoprotein</keyword>
<dbReference type="InterPro" id="IPR050305">
    <property type="entry name" value="Small_GTPase_Rab"/>
</dbReference>
<dbReference type="SMART" id="SM00175">
    <property type="entry name" value="RAB"/>
    <property type="match status" value="1"/>
</dbReference>
<comment type="similarity">
    <text evidence="1">Belongs to the small GTPase superfamily. Rab family.</text>
</comment>
<evidence type="ECO:0000256" key="1">
    <source>
        <dbReference type="ARBA" id="ARBA00006270"/>
    </source>
</evidence>
<keyword evidence="2" id="KW-0547">Nucleotide-binding</keyword>
<protein>
    <submittedName>
        <fullName evidence="5">Uncharacterized protein</fullName>
    </submittedName>
</protein>
<evidence type="ECO:0000256" key="3">
    <source>
        <dbReference type="ARBA" id="ARBA00023134"/>
    </source>
</evidence>
<evidence type="ECO:0000313" key="5">
    <source>
        <dbReference type="EMBL" id="CAE2233575.1"/>
    </source>
</evidence>
<keyword evidence="3" id="KW-0342">GTP-binding</keyword>
<dbReference type="NCBIfam" id="TIGR00231">
    <property type="entry name" value="small_GTP"/>
    <property type="match status" value="1"/>
</dbReference>
<dbReference type="AlphaFoldDB" id="A0A7S4IMH1"/>
<dbReference type="SMART" id="SM00174">
    <property type="entry name" value="RHO"/>
    <property type="match status" value="1"/>
</dbReference>
<dbReference type="InterPro" id="IPR027417">
    <property type="entry name" value="P-loop_NTPase"/>
</dbReference>
<dbReference type="GO" id="GO:0003924">
    <property type="term" value="F:GTPase activity"/>
    <property type="evidence" value="ECO:0007669"/>
    <property type="project" value="InterPro"/>
</dbReference>
<dbReference type="PANTHER" id="PTHR47980">
    <property type="entry name" value="LD44762P"/>
    <property type="match status" value="1"/>
</dbReference>
<dbReference type="PRINTS" id="PR00449">
    <property type="entry name" value="RASTRNSFRMNG"/>
</dbReference>
<dbReference type="SMART" id="SM00173">
    <property type="entry name" value="RAS"/>
    <property type="match status" value="1"/>
</dbReference>
<evidence type="ECO:0000256" key="2">
    <source>
        <dbReference type="ARBA" id="ARBA00022741"/>
    </source>
</evidence>
<sequence>MSGPPIYKILLLGDPDAGKSCLLLRYVDETYSDVFISTIGVDYKSKNIQVDGSDVKLQIWDPSKDSQFNHVTSSFYRGAAGIFLMFDVGNAESFQNISEWLSAVKRFGSCNVTTFIVGAKCDKEERVVSIEQAKELADSEGLTYIETSAKEDLNVEEAFNKIASSIAEIKAKEEILNPKGAVACGKPKKKRTCSIQ</sequence>
<dbReference type="InterPro" id="IPR005225">
    <property type="entry name" value="Small_GTP-bd"/>
</dbReference>
<organism evidence="5">
    <name type="scientific">Vannella robusta</name>
    <dbReference type="NCBI Taxonomy" id="1487602"/>
    <lineage>
        <taxon>Eukaryota</taxon>
        <taxon>Amoebozoa</taxon>
        <taxon>Discosea</taxon>
        <taxon>Flabellinia</taxon>
        <taxon>Vannellidae</taxon>
        <taxon>Vannella</taxon>
    </lineage>
</organism>